<feature type="transmembrane region" description="Helical" evidence="1">
    <location>
        <begin position="46"/>
        <end position="64"/>
    </location>
</feature>
<name>A0ABQ9IAB6_9NEOP</name>
<reference evidence="2 3" key="1">
    <citation type="submission" date="2023-02" db="EMBL/GenBank/DDBJ databases">
        <title>LHISI_Scaffold_Assembly.</title>
        <authorList>
            <person name="Stuart O.P."/>
            <person name="Cleave R."/>
            <person name="Magrath M.J.L."/>
            <person name="Mikheyev A.S."/>
        </authorList>
    </citation>
    <scope>NUCLEOTIDE SEQUENCE [LARGE SCALE GENOMIC DNA]</scope>
    <source>
        <strain evidence="2">Daus_M_001</strain>
        <tissue evidence="2">Leg muscle</tissue>
    </source>
</reference>
<keyword evidence="1" id="KW-1133">Transmembrane helix</keyword>
<dbReference type="Proteomes" id="UP001159363">
    <property type="component" value="Chromosome 2"/>
</dbReference>
<keyword evidence="1" id="KW-0472">Membrane</keyword>
<organism evidence="2 3">
    <name type="scientific">Dryococelus australis</name>
    <dbReference type="NCBI Taxonomy" id="614101"/>
    <lineage>
        <taxon>Eukaryota</taxon>
        <taxon>Metazoa</taxon>
        <taxon>Ecdysozoa</taxon>
        <taxon>Arthropoda</taxon>
        <taxon>Hexapoda</taxon>
        <taxon>Insecta</taxon>
        <taxon>Pterygota</taxon>
        <taxon>Neoptera</taxon>
        <taxon>Polyneoptera</taxon>
        <taxon>Phasmatodea</taxon>
        <taxon>Verophasmatodea</taxon>
        <taxon>Anareolatae</taxon>
        <taxon>Phasmatidae</taxon>
        <taxon>Eurycanthinae</taxon>
        <taxon>Dryococelus</taxon>
    </lineage>
</organism>
<keyword evidence="3" id="KW-1185">Reference proteome</keyword>
<protein>
    <submittedName>
        <fullName evidence="2">Uncharacterized protein</fullName>
    </submittedName>
</protein>
<gene>
    <name evidence="2" type="ORF">PR048_006212</name>
</gene>
<dbReference type="EMBL" id="JARBHB010000002">
    <property type="protein sequence ID" value="KAJ8893612.1"/>
    <property type="molecule type" value="Genomic_DNA"/>
</dbReference>
<comment type="caution">
    <text evidence="2">The sequence shown here is derived from an EMBL/GenBank/DDBJ whole genome shotgun (WGS) entry which is preliminary data.</text>
</comment>
<sequence length="100" mass="11669">MWDETKGGRGENEMASGILKWAMQEFPKSDIEEITMWSNDYAGQNINVIMIACYLWLLHTFKSLKVKNHKYLLKGHAHVEVDTRHAIIKRAKKKQPHMAM</sequence>
<evidence type="ECO:0000313" key="3">
    <source>
        <dbReference type="Proteomes" id="UP001159363"/>
    </source>
</evidence>
<proteinExistence type="predicted"/>
<keyword evidence="1" id="KW-0812">Transmembrane</keyword>
<evidence type="ECO:0000256" key="1">
    <source>
        <dbReference type="SAM" id="Phobius"/>
    </source>
</evidence>
<evidence type="ECO:0000313" key="2">
    <source>
        <dbReference type="EMBL" id="KAJ8893612.1"/>
    </source>
</evidence>
<accession>A0ABQ9IAB6</accession>